<evidence type="ECO:0000256" key="1">
    <source>
        <dbReference type="SAM" id="MobiDB-lite"/>
    </source>
</evidence>
<organism evidence="2 3">
    <name type="scientific">Enhygromyxa salina</name>
    <dbReference type="NCBI Taxonomy" id="215803"/>
    <lineage>
        <taxon>Bacteria</taxon>
        <taxon>Pseudomonadati</taxon>
        <taxon>Myxococcota</taxon>
        <taxon>Polyangia</taxon>
        <taxon>Nannocystales</taxon>
        <taxon>Nannocystaceae</taxon>
        <taxon>Enhygromyxa</taxon>
    </lineage>
</organism>
<dbReference type="AlphaFoldDB" id="A0A0C2CZR2"/>
<proteinExistence type="predicted"/>
<dbReference type="Proteomes" id="UP000031599">
    <property type="component" value="Unassembled WGS sequence"/>
</dbReference>
<feature type="region of interest" description="Disordered" evidence="1">
    <location>
        <begin position="1"/>
        <end position="42"/>
    </location>
</feature>
<accession>A0A0C2CZR2</accession>
<protein>
    <submittedName>
        <fullName evidence="2">Uncharacterized protein</fullName>
    </submittedName>
</protein>
<sequence>MAHTPAPPEPTGCSRAGARCRRERPASRVANRPGDLIQPRLPDVMTGLSRSATQLGVQRCEHEKHSQVGSPGLAAGRRSVCIESHAGQPAAPAVVSMPTTLGPPGKVTL</sequence>
<feature type="compositionally biased region" description="Pro residues" evidence="1">
    <location>
        <begin position="1"/>
        <end position="10"/>
    </location>
</feature>
<evidence type="ECO:0000313" key="3">
    <source>
        <dbReference type="Proteomes" id="UP000031599"/>
    </source>
</evidence>
<feature type="region of interest" description="Disordered" evidence="1">
    <location>
        <begin position="88"/>
        <end position="109"/>
    </location>
</feature>
<evidence type="ECO:0000313" key="2">
    <source>
        <dbReference type="EMBL" id="KIG16471.1"/>
    </source>
</evidence>
<reference evidence="2 3" key="1">
    <citation type="submission" date="2014-12" db="EMBL/GenBank/DDBJ databases">
        <title>Genome assembly of Enhygromyxa salina DSM 15201.</title>
        <authorList>
            <person name="Sharma G."/>
            <person name="Subramanian S."/>
        </authorList>
    </citation>
    <scope>NUCLEOTIDE SEQUENCE [LARGE SCALE GENOMIC DNA]</scope>
    <source>
        <strain evidence="2 3">DSM 15201</strain>
    </source>
</reference>
<name>A0A0C2CZR2_9BACT</name>
<gene>
    <name evidence="2" type="ORF">DB30_04384</name>
</gene>
<comment type="caution">
    <text evidence="2">The sequence shown here is derived from an EMBL/GenBank/DDBJ whole genome shotgun (WGS) entry which is preliminary data.</text>
</comment>
<dbReference type="EMBL" id="JMCC02000037">
    <property type="protein sequence ID" value="KIG16471.1"/>
    <property type="molecule type" value="Genomic_DNA"/>
</dbReference>